<gene>
    <name evidence="2" type="ORF">F7231_24610</name>
</gene>
<proteinExistence type="predicted"/>
<evidence type="ECO:0008006" key="4">
    <source>
        <dbReference type="Google" id="ProtNLM"/>
    </source>
</evidence>
<keyword evidence="3" id="KW-1185">Reference proteome</keyword>
<dbReference type="EMBL" id="WAEL01000011">
    <property type="protein sequence ID" value="NID13374.1"/>
    <property type="molecule type" value="Genomic_DNA"/>
</dbReference>
<feature type="transmembrane region" description="Helical" evidence="1">
    <location>
        <begin position="30"/>
        <end position="51"/>
    </location>
</feature>
<organism evidence="2 3">
    <name type="scientific">Fibrivirga algicola</name>
    <dbReference type="NCBI Taxonomy" id="2950420"/>
    <lineage>
        <taxon>Bacteria</taxon>
        <taxon>Pseudomonadati</taxon>
        <taxon>Bacteroidota</taxon>
        <taxon>Cytophagia</taxon>
        <taxon>Cytophagales</taxon>
        <taxon>Spirosomataceae</taxon>
        <taxon>Fibrivirga</taxon>
    </lineage>
</organism>
<comment type="caution">
    <text evidence="2">The sequence shown here is derived from an EMBL/GenBank/DDBJ whole genome shotgun (WGS) entry which is preliminary data.</text>
</comment>
<sequence length="186" mass="21563">MSDQDKIGKIEASLDLLHSFLVRAGTFQKFHHFFAVYSIILVVILDTLYHLDYWTEGKSKYEKVLVCRSLSVIIVTFLEESKGYFGLNYQAEMRSNNLIEEAKLLGSHNSQLKRFRTQNINYFKAIRNKTMAHRGDGILTALSEINQISDEEFIEKTVELLRILNSHFDELDKTAKSILTIIEQRV</sequence>
<protein>
    <recommendedName>
        <fullName evidence="4">HEPN AbiU2-like domain-containing protein</fullName>
    </recommendedName>
</protein>
<name>A0ABX0QLP5_9BACT</name>
<accession>A0ABX0QLP5</accession>
<dbReference type="Proteomes" id="UP000606008">
    <property type="component" value="Unassembled WGS sequence"/>
</dbReference>
<evidence type="ECO:0000256" key="1">
    <source>
        <dbReference type="SAM" id="Phobius"/>
    </source>
</evidence>
<evidence type="ECO:0000313" key="2">
    <source>
        <dbReference type="EMBL" id="NID13374.1"/>
    </source>
</evidence>
<keyword evidence="1" id="KW-0472">Membrane</keyword>
<keyword evidence="1" id="KW-1133">Transmembrane helix</keyword>
<keyword evidence="1" id="KW-0812">Transmembrane</keyword>
<reference evidence="2" key="1">
    <citation type="submission" date="2024-05" db="EMBL/GenBank/DDBJ databases">
        <authorList>
            <person name="Jung D.-H."/>
        </authorList>
    </citation>
    <scope>NUCLEOTIDE SEQUENCE</scope>
    <source>
        <strain evidence="2">JA-25</strain>
    </source>
</reference>
<dbReference type="RefSeq" id="WP_166693907.1">
    <property type="nucleotide sequence ID" value="NZ_WAEL01000011.1"/>
</dbReference>
<evidence type="ECO:0000313" key="3">
    <source>
        <dbReference type="Proteomes" id="UP000606008"/>
    </source>
</evidence>